<name>A0A1U9JUN9_9HYPH</name>
<evidence type="ECO:0000313" key="7">
    <source>
        <dbReference type="EMBL" id="AQS41566.1"/>
    </source>
</evidence>
<evidence type="ECO:0000256" key="4">
    <source>
        <dbReference type="ARBA" id="ARBA00023136"/>
    </source>
</evidence>
<dbReference type="Gene3D" id="1.20.1250.20">
    <property type="entry name" value="MFS general substrate transporter like domains"/>
    <property type="match status" value="1"/>
</dbReference>
<feature type="transmembrane region" description="Helical" evidence="5">
    <location>
        <begin position="178"/>
        <end position="199"/>
    </location>
</feature>
<dbReference type="InterPro" id="IPR036259">
    <property type="entry name" value="MFS_trans_sf"/>
</dbReference>
<dbReference type="PROSITE" id="PS50850">
    <property type="entry name" value="MFS"/>
    <property type="match status" value="1"/>
</dbReference>
<dbReference type="InterPro" id="IPR011701">
    <property type="entry name" value="MFS"/>
</dbReference>
<dbReference type="EMBL" id="CP017315">
    <property type="protein sequence ID" value="AQS41566.1"/>
    <property type="molecule type" value="Genomic_DNA"/>
</dbReference>
<dbReference type="SUPFAM" id="SSF103473">
    <property type="entry name" value="MFS general substrate transporter"/>
    <property type="match status" value="1"/>
</dbReference>
<feature type="transmembrane region" description="Helical" evidence="5">
    <location>
        <begin position="115"/>
        <end position="135"/>
    </location>
</feature>
<dbReference type="CDD" id="cd17504">
    <property type="entry name" value="MFS_MMR_MDR_like"/>
    <property type="match status" value="1"/>
</dbReference>
<evidence type="ECO:0000256" key="1">
    <source>
        <dbReference type="ARBA" id="ARBA00004141"/>
    </source>
</evidence>
<keyword evidence="4 5" id="KW-0472">Membrane</keyword>
<dbReference type="KEGG" id="thd:BHV28_08670"/>
<organism evidence="7 8">
    <name type="scientific">Candidatus Tokpelaia hoelldobleri</name>
    <dbReference type="NCBI Taxonomy" id="1902579"/>
    <lineage>
        <taxon>Bacteria</taxon>
        <taxon>Pseudomonadati</taxon>
        <taxon>Pseudomonadota</taxon>
        <taxon>Alphaproteobacteria</taxon>
        <taxon>Hyphomicrobiales</taxon>
        <taxon>Candidatus Tokpelaia</taxon>
    </lineage>
</organism>
<evidence type="ECO:0000256" key="2">
    <source>
        <dbReference type="ARBA" id="ARBA00022692"/>
    </source>
</evidence>
<feature type="transmembrane region" description="Helical" evidence="5">
    <location>
        <begin position="447"/>
        <end position="468"/>
    </location>
</feature>
<dbReference type="Proteomes" id="UP000188912">
    <property type="component" value="Chromosome"/>
</dbReference>
<dbReference type="PANTHER" id="PTHR42718">
    <property type="entry name" value="MAJOR FACILITATOR SUPERFAMILY MULTIDRUG TRANSPORTER MFSC"/>
    <property type="match status" value="1"/>
</dbReference>
<feature type="transmembrane region" description="Helical" evidence="5">
    <location>
        <begin position="21"/>
        <end position="39"/>
    </location>
</feature>
<evidence type="ECO:0000256" key="3">
    <source>
        <dbReference type="ARBA" id="ARBA00022989"/>
    </source>
</evidence>
<comment type="subcellular location">
    <subcellularLocation>
        <location evidence="1">Membrane</location>
        <topology evidence="1">Multi-pass membrane protein</topology>
    </subcellularLocation>
</comment>
<feature type="transmembrane region" description="Helical" evidence="5">
    <location>
        <begin position="211"/>
        <end position="232"/>
    </location>
</feature>
<feature type="transmembrane region" description="Helical" evidence="5">
    <location>
        <begin position="374"/>
        <end position="394"/>
    </location>
</feature>
<evidence type="ECO:0000259" key="6">
    <source>
        <dbReference type="PROSITE" id="PS50850"/>
    </source>
</evidence>
<dbReference type="PROSITE" id="PS51257">
    <property type="entry name" value="PROKAR_LIPOPROTEIN"/>
    <property type="match status" value="1"/>
</dbReference>
<accession>A0A1U9JUN9</accession>
<evidence type="ECO:0000313" key="8">
    <source>
        <dbReference type="Proteomes" id="UP000188912"/>
    </source>
</evidence>
<reference evidence="7 8" key="1">
    <citation type="journal article" date="2010" name="Science">
        <title>Genomic comparison of the ants Camponotus floridanus and Harpegnathos saltator.</title>
        <authorList>
            <person name="Bonasio R."/>
            <person name="Zhang G."/>
            <person name="Ye C."/>
            <person name="Mutti N.S."/>
            <person name="Fang X."/>
            <person name="Qin N."/>
            <person name="Donahue G."/>
            <person name="Yang P."/>
            <person name="Li Q."/>
            <person name="Li C."/>
            <person name="Zhang P."/>
            <person name="Huang Z."/>
            <person name="Berger S.L."/>
            <person name="Reinberg D."/>
            <person name="Wang J."/>
            <person name="Liebig J."/>
        </authorList>
    </citation>
    <scope>NUCLEOTIDE SEQUENCE [LARGE SCALE GENOMIC DNA]</scope>
    <source>
        <strain evidence="7 8">Hsal</strain>
    </source>
</reference>
<dbReference type="AlphaFoldDB" id="A0A1U9JUN9"/>
<gene>
    <name evidence="7" type="ORF">BHV28_08670</name>
</gene>
<protein>
    <submittedName>
        <fullName evidence="7">Major facilitator superfamily MFS_1</fullName>
    </submittedName>
</protein>
<reference evidence="7 8" key="2">
    <citation type="journal article" date="2016" name="Sci. Rep.">
        <title>The genome of Rhizobiales bacteria in predatory ants reveals urease gene functions but no genes for nitrogen fixation.</title>
        <authorList>
            <person name="Neuvonen M.M."/>
            <person name="Tamarit D."/>
            <person name="Naslund K."/>
            <person name="Liebig J."/>
            <person name="Feldhaar H."/>
            <person name="Moran N.A."/>
            <person name="Guy L."/>
            <person name="Andersson S.G."/>
        </authorList>
    </citation>
    <scope>NUCLEOTIDE SEQUENCE [LARGE SCALE GENOMIC DNA]</scope>
    <source>
        <strain evidence="7 8">Hsal</strain>
    </source>
</reference>
<feature type="domain" description="Major facilitator superfamily (MFS) profile" evidence="6">
    <location>
        <begin position="24"/>
        <end position="473"/>
    </location>
</feature>
<dbReference type="Gene3D" id="1.20.1720.10">
    <property type="entry name" value="Multidrug resistance protein D"/>
    <property type="match status" value="1"/>
</dbReference>
<keyword evidence="2 5" id="KW-0812">Transmembrane</keyword>
<keyword evidence="8" id="KW-1185">Reference proteome</keyword>
<proteinExistence type="predicted"/>
<dbReference type="STRING" id="1902579.BHV28_08670"/>
<feature type="transmembrane region" description="Helical" evidence="5">
    <location>
        <begin position="317"/>
        <end position="337"/>
    </location>
</feature>
<feature type="transmembrane region" description="Helical" evidence="5">
    <location>
        <begin position="59"/>
        <end position="78"/>
    </location>
</feature>
<dbReference type="InterPro" id="IPR020846">
    <property type="entry name" value="MFS_dom"/>
</dbReference>
<feature type="transmembrane region" description="Helical" evidence="5">
    <location>
        <begin position="147"/>
        <end position="172"/>
    </location>
</feature>
<feature type="transmembrane region" description="Helical" evidence="5">
    <location>
        <begin position="280"/>
        <end position="305"/>
    </location>
</feature>
<feature type="transmembrane region" description="Helical" evidence="5">
    <location>
        <begin position="415"/>
        <end position="435"/>
    </location>
</feature>
<dbReference type="GO" id="GO:0016020">
    <property type="term" value="C:membrane"/>
    <property type="evidence" value="ECO:0007669"/>
    <property type="project" value="UniProtKB-SubCell"/>
</dbReference>
<dbReference type="GO" id="GO:0022857">
    <property type="term" value="F:transmembrane transporter activity"/>
    <property type="evidence" value="ECO:0007669"/>
    <property type="project" value="InterPro"/>
</dbReference>
<keyword evidence="3 5" id="KW-1133">Transmembrane helix</keyword>
<dbReference type="Pfam" id="PF07690">
    <property type="entry name" value="MFS_1"/>
    <property type="match status" value="1"/>
</dbReference>
<feature type="transmembrane region" description="Helical" evidence="5">
    <location>
        <begin position="238"/>
        <end position="259"/>
    </location>
</feature>
<dbReference type="PANTHER" id="PTHR42718:SF35">
    <property type="entry name" value="BLL0718 PROTEIN"/>
    <property type="match status" value="1"/>
</dbReference>
<evidence type="ECO:0000256" key="5">
    <source>
        <dbReference type="SAM" id="Phobius"/>
    </source>
</evidence>
<feature type="transmembrane region" description="Helical" evidence="5">
    <location>
        <begin position="90"/>
        <end position="109"/>
    </location>
</feature>
<sequence length="478" mass="50708">MREEVLSCETAETRSQEKNSIAALMTALLTACIAFQLNASMLGPVLATIARELQTDEVAVSLSQTVFFNSAAVFALFLPRFSDIAGRKKVLSWMLVIMTAGTVLAALAPNIGVLYVARAVQGISGAVVPMCMIMLRHEISNVKTLAAMMAIVAAVNGGVAGIDAIAGGFLAAHYGFRSVFWCIAIAGVISTVLILRFASESRPSAGVRMDWPGVIFLAVSLSAMLIALGKAAESSRSSLIIASGLAVFSILMFIGFWQVEKRKRHPLVSTVYLRRRSTWGLLLTTVLTMTGIFAVVNGLVLFLAQNTEVGFGLGADMAALVFLTPYALIGWLVGPLAGWLAPSVGYKKLLWFGLFASLVSLAMMLFLGLESLGWMVAAVLLIGISYAGIVNIMLNGLGVMLSPEDNPGFLPGMNSGAFHIGAGLSFVLLPTIQKITVEFGGSLMDGYFNGILAGLGITMLALLVSFLIPRPIEAEVER</sequence>
<feature type="transmembrane region" description="Helical" evidence="5">
    <location>
        <begin position="349"/>
        <end position="368"/>
    </location>
</feature>